<evidence type="ECO:0000256" key="1">
    <source>
        <dbReference type="SAM" id="MobiDB-lite"/>
    </source>
</evidence>
<proteinExistence type="predicted"/>
<sequence length="45" mass="5086">MGPLQSQPNQIFPDKSPEGQLRAQNKKPLAATYRFAPCAVRKFRV</sequence>
<protein>
    <submittedName>
        <fullName evidence="2">Uncharacterized protein</fullName>
    </submittedName>
</protein>
<dbReference type="InParanoid" id="Q2GP47"/>
<gene>
    <name evidence="2" type="ORF">CHGG_10257</name>
</gene>
<feature type="region of interest" description="Disordered" evidence="1">
    <location>
        <begin position="1"/>
        <end position="26"/>
    </location>
</feature>
<feature type="compositionally biased region" description="Polar residues" evidence="1">
    <location>
        <begin position="1"/>
        <end position="10"/>
    </location>
</feature>
<dbReference type="EMBL" id="CH408035">
    <property type="protein sequence ID" value="EAQ83853.1"/>
    <property type="molecule type" value="Genomic_DNA"/>
</dbReference>
<evidence type="ECO:0000313" key="3">
    <source>
        <dbReference type="Proteomes" id="UP000001056"/>
    </source>
</evidence>
<organism evidence="2 3">
    <name type="scientific">Chaetomium globosum (strain ATCC 6205 / CBS 148.51 / DSM 1962 / NBRC 6347 / NRRL 1970)</name>
    <name type="common">Soil fungus</name>
    <dbReference type="NCBI Taxonomy" id="306901"/>
    <lineage>
        <taxon>Eukaryota</taxon>
        <taxon>Fungi</taxon>
        <taxon>Dikarya</taxon>
        <taxon>Ascomycota</taxon>
        <taxon>Pezizomycotina</taxon>
        <taxon>Sordariomycetes</taxon>
        <taxon>Sordariomycetidae</taxon>
        <taxon>Sordariales</taxon>
        <taxon>Chaetomiaceae</taxon>
        <taxon>Chaetomium</taxon>
    </lineage>
</organism>
<evidence type="ECO:0000313" key="2">
    <source>
        <dbReference type="EMBL" id="EAQ83853.1"/>
    </source>
</evidence>
<dbReference type="Proteomes" id="UP000001056">
    <property type="component" value="Unassembled WGS sequence"/>
</dbReference>
<dbReference type="AlphaFoldDB" id="Q2GP47"/>
<dbReference type="HOGENOM" id="CLU_3207574_0_0_1"/>
<name>Q2GP47_CHAGB</name>
<dbReference type="GeneID" id="4396087"/>
<keyword evidence="3" id="KW-1185">Reference proteome</keyword>
<dbReference type="RefSeq" id="XP_001228184.1">
    <property type="nucleotide sequence ID" value="XM_001228183.1"/>
</dbReference>
<dbReference type="VEuPathDB" id="FungiDB:CHGG_10257"/>
<accession>Q2GP47</accession>
<reference evidence="3" key="1">
    <citation type="journal article" date="2015" name="Genome Announc.">
        <title>Draft genome sequence of the cellulolytic fungus Chaetomium globosum.</title>
        <authorList>
            <person name="Cuomo C.A."/>
            <person name="Untereiner W.A."/>
            <person name="Ma L.-J."/>
            <person name="Grabherr M."/>
            <person name="Birren B.W."/>
        </authorList>
    </citation>
    <scope>NUCLEOTIDE SEQUENCE [LARGE SCALE GENOMIC DNA]</scope>
    <source>
        <strain evidence="3">ATCC 6205 / CBS 148.51 / DSM 1962 / NBRC 6347 / NRRL 1970</strain>
    </source>
</reference>